<evidence type="ECO:0000256" key="1">
    <source>
        <dbReference type="ARBA" id="ARBA00022691"/>
    </source>
</evidence>
<protein>
    <submittedName>
        <fullName evidence="6">Methanogenesis marker radical SAM protein</fullName>
    </submittedName>
</protein>
<evidence type="ECO:0000256" key="3">
    <source>
        <dbReference type="ARBA" id="ARBA00023004"/>
    </source>
</evidence>
<dbReference type="GO" id="GO:0046872">
    <property type="term" value="F:metal ion binding"/>
    <property type="evidence" value="ECO:0007669"/>
    <property type="project" value="UniProtKB-KW"/>
</dbReference>
<evidence type="ECO:0000256" key="4">
    <source>
        <dbReference type="ARBA" id="ARBA00023014"/>
    </source>
</evidence>
<dbReference type="Pfam" id="PF04055">
    <property type="entry name" value="Radical_SAM"/>
    <property type="match status" value="1"/>
</dbReference>
<gene>
    <name evidence="6" type="ORF">BK798_07250</name>
</gene>
<dbReference type="InterPro" id="IPR058240">
    <property type="entry name" value="rSAM_sf"/>
</dbReference>
<keyword evidence="4" id="KW-0411">Iron-sulfur</keyword>
<organism evidence="6 7">
    <name type="scientific">Methanobrevibacter smithii</name>
    <dbReference type="NCBI Taxonomy" id="2173"/>
    <lineage>
        <taxon>Archaea</taxon>
        <taxon>Methanobacteriati</taxon>
        <taxon>Methanobacteriota</taxon>
        <taxon>Methanomada group</taxon>
        <taxon>Methanobacteria</taxon>
        <taxon>Methanobacteriales</taxon>
        <taxon>Methanobacteriaceae</taxon>
        <taxon>Methanobrevibacter</taxon>
    </lineage>
</organism>
<dbReference type="PROSITE" id="PS51918">
    <property type="entry name" value="RADICAL_SAM"/>
    <property type="match status" value="1"/>
</dbReference>
<dbReference type="InterPro" id="IPR007197">
    <property type="entry name" value="rSAM"/>
</dbReference>
<evidence type="ECO:0000313" key="6">
    <source>
        <dbReference type="EMBL" id="ATZ60230.1"/>
    </source>
</evidence>
<evidence type="ECO:0000256" key="2">
    <source>
        <dbReference type="ARBA" id="ARBA00022723"/>
    </source>
</evidence>
<dbReference type="AlphaFoldDB" id="A0A2H4U7Y2"/>
<evidence type="ECO:0000313" key="7">
    <source>
        <dbReference type="Proteomes" id="UP000232133"/>
    </source>
</evidence>
<name>A0A2H4U7Y2_METSM</name>
<dbReference type="GO" id="GO:0003824">
    <property type="term" value="F:catalytic activity"/>
    <property type="evidence" value="ECO:0007669"/>
    <property type="project" value="InterPro"/>
</dbReference>
<dbReference type="EMBL" id="CP017803">
    <property type="protein sequence ID" value="ATZ60230.1"/>
    <property type="molecule type" value="Genomic_DNA"/>
</dbReference>
<dbReference type="SFLD" id="SFLDS00029">
    <property type="entry name" value="Radical_SAM"/>
    <property type="match status" value="1"/>
</dbReference>
<dbReference type="GO" id="GO:0051536">
    <property type="term" value="F:iron-sulfur cluster binding"/>
    <property type="evidence" value="ECO:0007669"/>
    <property type="project" value="UniProtKB-KW"/>
</dbReference>
<dbReference type="RefSeq" id="WP_100815691.1">
    <property type="nucleotide sequence ID" value="NZ_CP017803.1"/>
</dbReference>
<dbReference type="Gene3D" id="3.20.20.70">
    <property type="entry name" value="Aldolase class I"/>
    <property type="match status" value="1"/>
</dbReference>
<keyword evidence="1" id="KW-0949">S-adenosyl-L-methionine</keyword>
<proteinExistence type="predicted"/>
<dbReference type="SUPFAM" id="SSF102114">
    <property type="entry name" value="Radical SAM enzymes"/>
    <property type="match status" value="1"/>
</dbReference>
<dbReference type="NCBIfam" id="TIGR03278">
    <property type="entry name" value="methan_mark_10"/>
    <property type="match status" value="1"/>
</dbReference>
<sequence>MQVVADVGGIPGKDCNGFCKYCYFRKVKEVKAFGCAHCLPNKIGCDRCSKGITDSQSEFRSPFEVITEVQNALMMQPNFRENDIKVNISGGGDVSCYPYLENLTANLNQLSLKSHLGYTCGKGITESEIASRLINNGVDEVTFTVFSTDPKLRREWVKDKKPEEALKACQIFCENADLTGAGVIIPGVNDGDVLRQTCNTLEEWGAKGFILMRFANTFNEGLILGNEPILKGIESQPIEEFGQLVEEINKEYNFRVTGTPLCDPETGGPFAIAKDENEIFLQFIKKVTGEATIITSKIAAPFISKIFDKIDADNVNVIGVPKEIACLITKEDLEQIDLSEVKQAVIIPGRAFVHQLDAERILSADGVERIVGRGPDTLTIDGELSFDKTDENVIEEELTQFNDLVDAINFFGMKI</sequence>
<dbReference type="GeneID" id="35119163"/>
<accession>A0A2H4U7Y2</accession>
<keyword evidence="2" id="KW-0479">Metal-binding</keyword>
<dbReference type="Proteomes" id="UP000232133">
    <property type="component" value="Chromosome"/>
</dbReference>
<keyword evidence="3" id="KW-0408">Iron</keyword>
<dbReference type="InterPro" id="IPR017672">
    <property type="entry name" value="MA_4551-like"/>
</dbReference>
<dbReference type="InterPro" id="IPR013785">
    <property type="entry name" value="Aldolase_TIM"/>
</dbReference>
<evidence type="ECO:0000259" key="5">
    <source>
        <dbReference type="PROSITE" id="PS51918"/>
    </source>
</evidence>
<feature type="domain" description="Radical SAM core" evidence="5">
    <location>
        <begin position="1"/>
        <end position="255"/>
    </location>
</feature>
<reference evidence="6 7" key="1">
    <citation type="submission" date="2016-10" db="EMBL/GenBank/DDBJ databases">
        <authorList>
            <person name="Varghese N."/>
        </authorList>
    </citation>
    <scope>NUCLEOTIDE SEQUENCE [LARGE SCALE GENOMIC DNA]</scope>
    <source>
        <strain evidence="6 7">KB11</strain>
    </source>
</reference>